<organism evidence="2 3">
    <name type="scientific">Symbiodinium natans</name>
    <dbReference type="NCBI Taxonomy" id="878477"/>
    <lineage>
        <taxon>Eukaryota</taxon>
        <taxon>Sar</taxon>
        <taxon>Alveolata</taxon>
        <taxon>Dinophyceae</taxon>
        <taxon>Suessiales</taxon>
        <taxon>Symbiodiniaceae</taxon>
        <taxon>Symbiodinium</taxon>
    </lineage>
</organism>
<dbReference type="Proteomes" id="UP000604046">
    <property type="component" value="Unassembled WGS sequence"/>
</dbReference>
<accession>A0A812T7Q2</accession>
<dbReference type="OrthoDB" id="10255543at2759"/>
<evidence type="ECO:0000256" key="1">
    <source>
        <dbReference type="SAM" id="MobiDB-lite"/>
    </source>
</evidence>
<feature type="region of interest" description="Disordered" evidence="1">
    <location>
        <begin position="600"/>
        <end position="631"/>
    </location>
</feature>
<dbReference type="SUPFAM" id="SSF55394">
    <property type="entry name" value="Bactericidal permeability-increasing protein, BPI"/>
    <property type="match status" value="2"/>
</dbReference>
<feature type="region of interest" description="Disordered" evidence="1">
    <location>
        <begin position="496"/>
        <end position="522"/>
    </location>
</feature>
<dbReference type="EMBL" id="CAJNDS010002523">
    <property type="protein sequence ID" value="CAE7510096.1"/>
    <property type="molecule type" value="Genomic_DNA"/>
</dbReference>
<dbReference type="InterPro" id="IPR017943">
    <property type="entry name" value="Bactericidal_perm-incr_a/b_dom"/>
</dbReference>
<dbReference type="Gene3D" id="3.15.20.10">
    <property type="entry name" value="Bactericidal permeability-increasing protein, domain 2"/>
    <property type="match status" value="1"/>
</dbReference>
<gene>
    <name evidence="2" type="primary">BPIFC</name>
    <name evidence="2" type="ORF">SNAT2548_LOCUS28562</name>
</gene>
<dbReference type="PANTHER" id="PTHR10504:SF131">
    <property type="entry name" value="BPI2 DOMAIN-CONTAINING PROTEIN"/>
    <property type="match status" value="1"/>
</dbReference>
<protein>
    <submittedName>
        <fullName evidence="2">BPIFC protein</fullName>
    </submittedName>
</protein>
<dbReference type="InterPro" id="IPR032942">
    <property type="entry name" value="BPI/LBP/Plunc"/>
</dbReference>
<name>A0A812T7Q2_9DINO</name>
<comment type="caution">
    <text evidence="2">The sequence shown here is derived from an EMBL/GenBank/DDBJ whole genome shotgun (WGS) entry which is preliminary data.</text>
</comment>
<dbReference type="AlphaFoldDB" id="A0A812T7Q2"/>
<evidence type="ECO:0000313" key="2">
    <source>
        <dbReference type="EMBL" id="CAE7510096.1"/>
    </source>
</evidence>
<dbReference type="PANTHER" id="PTHR10504">
    <property type="entry name" value="BACTERICIDAL PERMEABILITY-INCREASING BPI PROTEIN-RELATED"/>
    <property type="match status" value="1"/>
</dbReference>
<evidence type="ECO:0000313" key="3">
    <source>
        <dbReference type="Proteomes" id="UP000604046"/>
    </source>
</evidence>
<sequence>MRLTQHALDYMTHELLPNVLKSLSDVQLSEGASGTYSGISYRMWNINIHNIAVKHPDMLFQMPSGIQLCLKEITANISSSWHAEWQFLSDSGMVNVVMPDGFVCASIQVSTRNGLPQVKLAQVDADLDLESVSFSQSNFPWVMNWGAWLFQSKLEEVAANKIRDQVSTFINSDLARMLNDLDLKVLLPMPEVHDSLSINLALDYIGTKQDYLQVDIRGAISSVSHTDRVCPFPQEPFQSALPSTWSTRMASITASKRTVECFLWMLNSTGILSYTLLPSGVPDNALGLKLDTDFMSILAPGLKDLYPSTQPLLVRADVGRELPTFDFQKGRMGINVPMVFSFRRLQASMLYDTSEFLFSVLADVHGRVELFVEPSPTAGGPQQLRAHATILEPSNIREGSSIAGPVNLMMASQLLAIIKQPAEDALNTDTFSKQYIPLGDPTGALTLGNVNANVSEEGVFFLSDLVVNWTWDRQEMMKVLNGLGPPGVQTVTLESTATAGPPSQDPEATRDEGATSKGGRNGGVLDPVHVDLRFIASEAGEDMYQAWVRGDVPDGHVCERYGSRVLELFSLQKLGEMAESGDTTNKDGFDKIFSEEGICEGSPSRTLHGHGQDTAKLNMEQEGDSTVNGNA</sequence>
<dbReference type="Gene3D" id="3.15.10.10">
    <property type="entry name" value="Bactericidal permeability-increasing protein, domain 1"/>
    <property type="match status" value="1"/>
</dbReference>
<proteinExistence type="predicted"/>
<dbReference type="GO" id="GO:0008289">
    <property type="term" value="F:lipid binding"/>
    <property type="evidence" value="ECO:0007669"/>
    <property type="project" value="InterPro"/>
</dbReference>
<reference evidence="2" key="1">
    <citation type="submission" date="2021-02" db="EMBL/GenBank/DDBJ databases">
        <authorList>
            <person name="Dougan E. K."/>
            <person name="Rhodes N."/>
            <person name="Thang M."/>
            <person name="Chan C."/>
        </authorList>
    </citation>
    <scope>NUCLEOTIDE SEQUENCE</scope>
</reference>
<keyword evidence="3" id="KW-1185">Reference proteome</keyword>